<dbReference type="SUPFAM" id="SSF53218">
    <property type="entry name" value="Molybdenum cofactor biosynthesis proteins"/>
    <property type="match status" value="3"/>
</dbReference>
<feature type="region of interest" description="Disordered" evidence="6">
    <location>
        <begin position="181"/>
        <end position="232"/>
    </location>
</feature>
<dbReference type="Gene3D" id="3.90.105.10">
    <property type="entry name" value="Molybdopterin biosynthesis moea protein, domain 2"/>
    <property type="match status" value="1"/>
</dbReference>
<evidence type="ECO:0000256" key="3">
    <source>
        <dbReference type="ARBA" id="ARBA00008339"/>
    </source>
</evidence>
<dbReference type="PROSITE" id="PS01078">
    <property type="entry name" value="MOCF_BIOSYNTHESIS_1"/>
    <property type="match status" value="1"/>
</dbReference>
<dbReference type="Gene3D" id="3.40.980.10">
    <property type="entry name" value="MoaB/Mog-like domain"/>
    <property type="match status" value="2"/>
</dbReference>
<comment type="similarity">
    <text evidence="2">In the N-terminal section; belongs to the MoaB/Mog family.</text>
</comment>
<comment type="cofactor">
    <cofactor evidence="5">
        <name>Mg(2+)</name>
        <dbReference type="ChEBI" id="CHEBI:18420"/>
    </cofactor>
</comment>
<keyword evidence="5" id="KW-0808">Transferase</keyword>
<protein>
    <submittedName>
        <fullName evidence="9">Gephyrin isoform X8</fullName>
    </submittedName>
</protein>
<dbReference type="InterPro" id="IPR036688">
    <property type="entry name" value="MoeA_C_domain_IV_sf"/>
</dbReference>
<dbReference type="Pfam" id="PF00994">
    <property type="entry name" value="MoCF_biosynth"/>
    <property type="match status" value="3"/>
</dbReference>
<reference evidence="9" key="1">
    <citation type="submission" date="2025-08" db="UniProtKB">
        <authorList>
            <consortium name="RefSeq"/>
        </authorList>
    </citation>
    <scope>IDENTIFICATION</scope>
    <source>
        <tissue evidence="9">Blood</tissue>
    </source>
</reference>
<keyword evidence="5" id="KW-0460">Magnesium</keyword>
<gene>
    <name evidence="9" type="primary">GPHN</name>
</gene>
<dbReference type="Gene3D" id="2.170.190.11">
    <property type="entry name" value="Molybdopterin biosynthesis moea protein, domain 3"/>
    <property type="match status" value="1"/>
</dbReference>
<dbReference type="NCBIfam" id="TIGR00177">
    <property type="entry name" value="molyb_syn"/>
    <property type="match status" value="1"/>
</dbReference>
<dbReference type="InterPro" id="IPR036135">
    <property type="entry name" value="MoeA_linker/N_sf"/>
</dbReference>
<dbReference type="Pfam" id="PF03453">
    <property type="entry name" value="MoeA_N"/>
    <property type="match status" value="1"/>
</dbReference>
<evidence type="ECO:0000313" key="9">
    <source>
        <dbReference type="RefSeq" id="XP_067151677.1"/>
    </source>
</evidence>
<dbReference type="Gene3D" id="2.40.340.10">
    <property type="entry name" value="MoeA, C-terminal, domain IV"/>
    <property type="match status" value="1"/>
</dbReference>
<comment type="similarity">
    <text evidence="5">Belongs to the MoeA family.</text>
</comment>
<dbReference type="InterPro" id="IPR036425">
    <property type="entry name" value="MoaB/Mog-like_dom_sf"/>
</dbReference>
<comment type="pathway">
    <text evidence="1 5">Cofactor biosynthesis; molybdopterin biosynthesis.</text>
</comment>
<feature type="compositionally biased region" description="Polar residues" evidence="6">
    <location>
        <begin position="261"/>
        <end position="286"/>
    </location>
</feature>
<keyword evidence="5" id="KW-0500">Molybdenum</keyword>
<dbReference type="InterPro" id="IPR005111">
    <property type="entry name" value="MoeA_C_domain_IV"/>
</dbReference>
<comment type="catalytic activity">
    <reaction evidence="5">
        <text>adenylyl-molybdopterin + molybdate = Mo-molybdopterin + AMP + H(+)</text>
        <dbReference type="Rhea" id="RHEA:35047"/>
        <dbReference type="ChEBI" id="CHEBI:15378"/>
        <dbReference type="ChEBI" id="CHEBI:36264"/>
        <dbReference type="ChEBI" id="CHEBI:62727"/>
        <dbReference type="ChEBI" id="CHEBI:71302"/>
        <dbReference type="ChEBI" id="CHEBI:456215"/>
    </reaction>
</comment>
<evidence type="ECO:0000256" key="4">
    <source>
        <dbReference type="ARBA" id="ARBA00023150"/>
    </source>
</evidence>
<feature type="region of interest" description="Disordered" evidence="6">
    <location>
        <begin position="260"/>
        <end position="303"/>
    </location>
</feature>
<dbReference type="Proteomes" id="UP001652627">
    <property type="component" value="Chromosome 4"/>
</dbReference>
<feature type="compositionally biased region" description="Pro residues" evidence="6">
    <location>
        <begin position="187"/>
        <end position="199"/>
    </location>
</feature>
<dbReference type="InterPro" id="IPR008284">
    <property type="entry name" value="MoCF_biosynth_CS"/>
</dbReference>
<evidence type="ECO:0000313" key="8">
    <source>
        <dbReference type="Proteomes" id="UP001652627"/>
    </source>
</evidence>
<comment type="catalytic activity">
    <reaction evidence="5">
        <text>molybdopterin + ATP + H(+) = adenylyl-molybdopterin + diphosphate</text>
        <dbReference type="Rhea" id="RHEA:31331"/>
        <dbReference type="ChEBI" id="CHEBI:15378"/>
        <dbReference type="ChEBI" id="CHEBI:30616"/>
        <dbReference type="ChEBI" id="CHEBI:33019"/>
        <dbReference type="ChEBI" id="CHEBI:58698"/>
        <dbReference type="ChEBI" id="CHEBI:62727"/>
    </reaction>
</comment>
<dbReference type="PROSITE" id="PS01079">
    <property type="entry name" value="MOCF_BIOSYNTHESIS_2"/>
    <property type="match status" value="1"/>
</dbReference>
<dbReference type="CDD" id="cd00886">
    <property type="entry name" value="MogA_MoaB"/>
    <property type="match status" value="1"/>
</dbReference>
<evidence type="ECO:0000256" key="5">
    <source>
        <dbReference type="RuleBase" id="RU365090"/>
    </source>
</evidence>
<comment type="function">
    <text evidence="5">Catalyzes two steps in the biosynthesis of the molybdenum cofactor. In the first step, molybdopterin is adenylated. Subsequently, molybdate is inserted into adenylated molybdopterin and AMP is released.</text>
</comment>
<evidence type="ECO:0000256" key="2">
    <source>
        <dbReference type="ARBA" id="ARBA00007589"/>
    </source>
</evidence>
<dbReference type="PANTHER" id="PTHR10192">
    <property type="entry name" value="MOLYBDOPTERIN BIOSYNTHESIS PROTEIN"/>
    <property type="match status" value="1"/>
</dbReference>
<keyword evidence="8" id="KW-1185">Reference proteome</keyword>
<proteinExistence type="inferred from homology"/>
<dbReference type="CDD" id="cd00887">
    <property type="entry name" value="MoeA"/>
    <property type="match status" value="1"/>
</dbReference>
<evidence type="ECO:0000256" key="1">
    <source>
        <dbReference type="ARBA" id="ARBA00005046"/>
    </source>
</evidence>
<dbReference type="SMART" id="SM00852">
    <property type="entry name" value="MoCF_biosynth"/>
    <property type="match status" value="2"/>
</dbReference>
<dbReference type="RefSeq" id="XP_067151677.1">
    <property type="nucleotide sequence ID" value="XM_067295576.1"/>
</dbReference>
<evidence type="ECO:0000259" key="7">
    <source>
        <dbReference type="SMART" id="SM00852"/>
    </source>
</evidence>
<keyword evidence="5" id="KW-0479">Metal-binding</keyword>
<dbReference type="GeneID" id="106482795"/>
<dbReference type="Pfam" id="PF03454">
    <property type="entry name" value="MoeA_C"/>
    <property type="match status" value="1"/>
</dbReference>
<name>A0ABM4EG70_9AVES</name>
<sequence length="779" mass="84424">MASEGMILTNHDHQIRVGVLTVSDSCFRNLAEDRSGINLKDLVQDPSLLGGTISAYKIVPDEVEEIKETLIDWCDEKELNLILTTGGTGFAPRDVTPEATKEVIEREAPGMALAMLMGSLNVTPLGMLSRPVCGIRGKTLIINLPGSKKGSQECFQFILPALPHAIDLLRDAIVKVKEVHDELEDLPSPPPPLSPPPTTSPHKQTEDKGVQCEEEEEEKKDSGVASTEDSSSSHITAAAIAAKIPDSIISRGVQVLPRDTASLSTTPSESPRAQATSRLSTASCPTPKQIRRPDESKGVASRVGSLKVQSRCSSKENILRASHSAVDITKVARRHRMSPFPLTSMDKAFITVLEMTPVLGTEIINYRDGMGRVLAQDVYAKDNLPPFPASVKDGYAVRAADGPGDRFIIGESQAGEQPTQTVMPGQVMRVTTGAPIPCGADAVVQVEDTELIRESDDGTEELEVRILVQARPGQDIRPIGHDIKRGECVLAKGTHMGPSEIGLLATVGVTEVEVNKFPVVAVMSTGNELLNPEDDLLPGKIRDSNRSTLLATIQEHGYPTINLGIVGDKKPDVFKEEGTQSFQNTAETGLPDCPDDLLNALNEGISRADVIITSGGVSMGEKDYLKQVLDIDLHAQIHFGRVFMKPGLPTTFATLDIDGVRKIIFALPGNPVSAVVTCNLFVVPALRKMQGILDPRPTIIKARLSCDVKLDPRPEYHRCILTWHHQEPLPWAQSTGNQMSSRLMSMRSANGLLMLPPKTEQYVELHKGEVVDVMVIGRL</sequence>
<dbReference type="SUPFAM" id="SSF63882">
    <property type="entry name" value="MoeA N-terminal region -like"/>
    <property type="match status" value="1"/>
</dbReference>
<dbReference type="InterPro" id="IPR005110">
    <property type="entry name" value="MoeA_linker/N"/>
</dbReference>
<dbReference type="InterPro" id="IPR038987">
    <property type="entry name" value="MoeA-like"/>
</dbReference>
<accession>A0ABM4EG70</accession>
<feature type="domain" description="MoaB/Mog" evidence="7">
    <location>
        <begin position="18"/>
        <end position="165"/>
    </location>
</feature>
<dbReference type="InterPro" id="IPR001453">
    <property type="entry name" value="MoaB/Mog_dom"/>
</dbReference>
<evidence type="ECO:0000256" key="6">
    <source>
        <dbReference type="SAM" id="MobiDB-lite"/>
    </source>
</evidence>
<feature type="domain" description="MoaB/Mog" evidence="7">
    <location>
        <begin position="521"/>
        <end position="688"/>
    </location>
</feature>
<dbReference type="PANTHER" id="PTHR10192:SF5">
    <property type="entry name" value="GEPHYRIN"/>
    <property type="match status" value="1"/>
</dbReference>
<organism evidence="8 9">
    <name type="scientific">Apteryx mantelli</name>
    <name type="common">North Island brown kiwi</name>
    <dbReference type="NCBI Taxonomy" id="2696672"/>
    <lineage>
        <taxon>Eukaryota</taxon>
        <taxon>Metazoa</taxon>
        <taxon>Chordata</taxon>
        <taxon>Craniata</taxon>
        <taxon>Vertebrata</taxon>
        <taxon>Euteleostomi</taxon>
        <taxon>Archelosauria</taxon>
        <taxon>Archosauria</taxon>
        <taxon>Dinosauria</taxon>
        <taxon>Saurischia</taxon>
        <taxon>Theropoda</taxon>
        <taxon>Coelurosauria</taxon>
        <taxon>Aves</taxon>
        <taxon>Palaeognathae</taxon>
        <taxon>Apterygiformes</taxon>
        <taxon>Apterygidae</taxon>
        <taxon>Apteryx</taxon>
    </lineage>
</organism>
<dbReference type="SUPFAM" id="SSF63867">
    <property type="entry name" value="MoeA C-terminal domain-like"/>
    <property type="match status" value="1"/>
</dbReference>
<keyword evidence="4 5" id="KW-0501">Molybdenum cofactor biosynthesis</keyword>
<comment type="similarity">
    <text evidence="3">In the C-terminal section; belongs to the MoeA family.</text>
</comment>